<dbReference type="Gene3D" id="1.10.357.10">
    <property type="entry name" value="Tetracycline Repressor, domain 2"/>
    <property type="match status" value="1"/>
</dbReference>
<dbReference type="InterPro" id="IPR001647">
    <property type="entry name" value="HTH_TetR"/>
</dbReference>
<evidence type="ECO:0000256" key="2">
    <source>
        <dbReference type="ARBA" id="ARBA00023125"/>
    </source>
</evidence>
<dbReference type="PROSITE" id="PS50977">
    <property type="entry name" value="HTH_TETR_2"/>
    <property type="match status" value="1"/>
</dbReference>
<keyword evidence="3" id="KW-0804">Transcription</keyword>
<dbReference type="PRINTS" id="PR00455">
    <property type="entry name" value="HTHTETR"/>
</dbReference>
<keyword evidence="1" id="KW-0805">Transcription regulation</keyword>
<protein>
    <submittedName>
        <fullName evidence="6">Nucleoid occlusion factor SlmA</fullName>
    </submittedName>
</protein>
<dbReference type="RefSeq" id="WP_108984601.1">
    <property type="nucleotide sequence ID" value="NZ_BFBR01000003.1"/>
</dbReference>
<evidence type="ECO:0000259" key="5">
    <source>
        <dbReference type="PROSITE" id="PS50977"/>
    </source>
</evidence>
<keyword evidence="7" id="KW-1185">Reference proteome</keyword>
<evidence type="ECO:0000256" key="1">
    <source>
        <dbReference type="ARBA" id="ARBA00023015"/>
    </source>
</evidence>
<accession>A0A2P2E9L6</accession>
<gene>
    <name evidence="6" type="primary">slmA_1</name>
    <name evidence="6" type="ORF">PbB2_01407</name>
</gene>
<dbReference type="EMBL" id="BFBR01000003">
    <property type="protein sequence ID" value="GBF57738.1"/>
    <property type="molecule type" value="Genomic_DNA"/>
</dbReference>
<dbReference type="SUPFAM" id="SSF48498">
    <property type="entry name" value="Tetracyclin repressor-like, C-terminal domain"/>
    <property type="match status" value="1"/>
</dbReference>
<organism evidence="6 7">
    <name type="scientific">Candidatus Phycosocius bacilliformis</name>
    <dbReference type="NCBI Taxonomy" id="1445552"/>
    <lineage>
        <taxon>Bacteria</taxon>
        <taxon>Pseudomonadati</taxon>
        <taxon>Pseudomonadota</taxon>
        <taxon>Alphaproteobacteria</taxon>
        <taxon>Caulobacterales</taxon>
        <taxon>Caulobacterales incertae sedis</taxon>
        <taxon>Candidatus Phycosocius</taxon>
    </lineage>
</organism>
<dbReference type="InterPro" id="IPR036271">
    <property type="entry name" value="Tet_transcr_reg_TetR-rel_C_sf"/>
</dbReference>
<dbReference type="Pfam" id="PF13305">
    <property type="entry name" value="TetR_C_33"/>
    <property type="match status" value="1"/>
</dbReference>
<dbReference type="InterPro" id="IPR050109">
    <property type="entry name" value="HTH-type_TetR-like_transc_reg"/>
</dbReference>
<sequence length="201" mass="21611">MDPTAPKQSYHHGTLKTAALSAALAHLAQGGEDLPSLRDLAGELGVSHRALYRHFADKEGLLREIVAIGFSRLAALMAEHADKGAAGAMEAFLDFAFEQPGLYRLMLSLRSTNLLAEPIPGPQVRAVINLAMQAFDQGIGQSDEAIRNQVFSAWGLVHGLYELWRSGVLRAASPNLAKDFIRARLLDSGLVAGVTSHQAMT</sequence>
<dbReference type="InterPro" id="IPR025996">
    <property type="entry name" value="MT1864/Rv1816-like_C"/>
</dbReference>
<dbReference type="InterPro" id="IPR009057">
    <property type="entry name" value="Homeodomain-like_sf"/>
</dbReference>
<evidence type="ECO:0000313" key="7">
    <source>
        <dbReference type="Proteomes" id="UP000245086"/>
    </source>
</evidence>
<comment type="caution">
    <text evidence="6">The sequence shown here is derived from an EMBL/GenBank/DDBJ whole genome shotgun (WGS) entry which is preliminary data.</text>
</comment>
<dbReference type="PANTHER" id="PTHR30055:SF220">
    <property type="entry name" value="TETR-FAMILY REGULATORY PROTEIN"/>
    <property type="match status" value="1"/>
</dbReference>
<keyword evidence="2 4" id="KW-0238">DNA-binding</keyword>
<evidence type="ECO:0000313" key="6">
    <source>
        <dbReference type="EMBL" id="GBF57738.1"/>
    </source>
</evidence>
<dbReference type="Proteomes" id="UP000245086">
    <property type="component" value="Unassembled WGS sequence"/>
</dbReference>
<dbReference type="GO" id="GO:0000976">
    <property type="term" value="F:transcription cis-regulatory region binding"/>
    <property type="evidence" value="ECO:0007669"/>
    <property type="project" value="TreeGrafter"/>
</dbReference>
<proteinExistence type="predicted"/>
<reference evidence="6" key="1">
    <citation type="journal article" date="2018" name="Genome Announc.">
        <title>Draft Genome Sequence of "Candidatus Phycosocius bacilliformis," an Alphaproteobacterial Ectosymbiont of the Hydrocarbon-Producing Green Alga Botryococcus braunii.</title>
        <authorList>
            <person name="Tanabe Y."/>
            <person name="Yamaguchi H."/>
            <person name="Watanabe M.M."/>
        </authorList>
    </citation>
    <scope>NUCLEOTIDE SEQUENCE [LARGE SCALE GENOMIC DNA]</scope>
    <source>
        <strain evidence="6">BOTRYCO-2</strain>
    </source>
</reference>
<dbReference type="Pfam" id="PF00440">
    <property type="entry name" value="TetR_N"/>
    <property type="match status" value="1"/>
</dbReference>
<feature type="DNA-binding region" description="H-T-H motif" evidence="4">
    <location>
        <begin position="36"/>
        <end position="55"/>
    </location>
</feature>
<dbReference type="SUPFAM" id="SSF46689">
    <property type="entry name" value="Homeodomain-like"/>
    <property type="match status" value="1"/>
</dbReference>
<dbReference type="PANTHER" id="PTHR30055">
    <property type="entry name" value="HTH-TYPE TRANSCRIPTIONAL REGULATOR RUTR"/>
    <property type="match status" value="1"/>
</dbReference>
<dbReference type="GO" id="GO:0003700">
    <property type="term" value="F:DNA-binding transcription factor activity"/>
    <property type="evidence" value="ECO:0007669"/>
    <property type="project" value="TreeGrafter"/>
</dbReference>
<name>A0A2P2E9L6_9PROT</name>
<dbReference type="AlphaFoldDB" id="A0A2P2E9L6"/>
<feature type="domain" description="HTH tetR-type" evidence="5">
    <location>
        <begin position="13"/>
        <end position="73"/>
    </location>
</feature>
<dbReference type="OrthoDB" id="7056813at2"/>
<evidence type="ECO:0000256" key="4">
    <source>
        <dbReference type="PROSITE-ProRule" id="PRU00335"/>
    </source>
</evidence>
<evidence type="ECO:0000256" key="3">
    <source>
        <dbReference type="ARBA" id="ARBA00023163"/>
    </source>
</evidence>